<sequence>MTEHITNHRAGFDFGLTRITDFRNPDEPTGMGFAVLRLKAGESLSETFAHEQAWLSMQGAAKVSVGGETLDWWRDSLFDQHGGCVHGAKGTQISIEAVTDCEFTVYECPNEKTFPLEVYDPAEGADEFRGKGQVGGACLRIVRTFFDDTNSSPDAELVLGEVVTLPGRWSSYPPHYHDQPEIYHYRFTDPRGWGHGELDDDVLKLRHGDTVRILDGKTHAQVSAPGYGMYYAWVIRHLPGNRYGIPTFKPEHAWTMDKDAQIWHPKGLDE</sequence>
<keyword evidence="1 2" id="KW-0413">Isomerase</keyword>
<name>A0AAE9XNH5_9PROT</name>
<dbReference type="PIRSF" id="PIRSF036628">
    <property type="entry name" value="IolB"/>
    <property type="match status" value="1"/>
</dbReference>
<dbReference type="SUPFAM" id="SSF51182">
    <property type="entry name" value="RmlC-like cupins"/>
    <property type="match status" value="1"/>
</dbReference>
<dbReference type="GO" id="GO:0008880">
    <property type="term" value="F:glucuronate isomerase activity"/>
    <property type="evidence" value="ECO:0007669"/>
    <property type="project" value="InterPro"/>
</dbReference>
<dbReference type="EMBL" id="CP116805">
    <property type="protein sequence ID" value="WCL53287.1"/>
    <property type="molecule type" value="Genomic_DNA"/>
</dbReference>
<gene>
    <name evidence="2" type="ORF">PH603_12145</name>
</gene>
<dbReference type="Gene3D" id="2.60.120.10">
    <property type="entry name" value="Jelly Rolls"/>
    <property type="match status" value="2"/>
</dbReference>
<dbReference type="InterPro" id="IPR011051">
    <property type="entry name" value="RmlC_Cupin_sf"/>
</dbReference>
<keyword evidence="3" id="KW-1185">Reference proteome</keyword>
<evidence type="ECO:0000256" key="1">
    <source>
        <dbReference type="ARBA" id="ARBA00023235"/>
    </source>
</evidence>
<dbReference type="InterPro" id="IPR024203">
    <property type="entry name" value="Deoxy-glucuronate_isom_IolB"/>
</dbReference>
<organism evidence="2 3">
    <name type="scientific">Gimibacter soli</name>
    <dbReference type="NCBI Taxonomy" id="3024400"/>
    <lineage>
        <taxon>Bacteria</taxon>
        <taxon>Pseudomonadati</taxon>
        <taxon>Pseudomonadota</taxon>
        <taxon>Alphaproteobacteria</taxon>
        <taxon>Kordiimonadales</taxon>
        <taxon>Temperatibacteraceae</taxon>
        <taxon>Gimibacter</taxon>
    </lineage>
</organism>
<dbReference type="InterPro" id="IPR014710">
    <property type="entry name" value="RmlC-like_jellyroll"/>
</dbReference>
<dbReference type="Pfam" id="PF04962">
    <property type="entry name" value="KduI"/>
    <property type="match status" value="1"/>
</dbReference>
<dbReference type="AlphaFoldDB" id="A0AAE9XNH5"/>
<dbReference type="GO" id="GO:0019310">
    <property type="term" value="P:inositol catabolic process"/>
    <property type="evidence" value="ECO:0007669"/>
    <property type="project" value="InterPro"/>
</dbReference>
<proteinExistence type="predicted"/>
<protein>
    <submittedName>
        <fullName evidence="2">5-deoxy-glucuronate isomerase</fullName>
    </submittedName>
</protein>
<dbReference type="InterPro" id="IPR021120">
    <property type="entry name" value="KduI/IolB_isomerase"/>
</dbReference>
<accession>A0AAE9XNH5</accession>
<dbReference type="Proteomes" id="UP001217500">
    <property type="component" value="Chromosome"/>
</dbReference>
<evidence type="ECO:0000313" key="3">
    <source>
        <dbReference type="Proteomes" id="UP001217500"/>
    </source>
</evidence>
<dbReference type="PANTHER" id="PTHR39193:SF1">
    <property type="entry name" value="5-DEOXY-GLUCURONATE ISOMERASE"/>
    <property type="match status" value="1"/>
</dbReference>
<reference evidence="2" key="1">
    <citation type="submission" date="2023-01" db="EMBL/GenBank/DDBJ databases">
        <title>The genome sequence of Kordiimonadaceae bacterium 6D33.</title>
        <authorList>
            <person name="Liu Y."/>
        </authorList>
    </citation>
    <scope>NUCLEOTIDE SEQUENCE</scope>
    <source>
        <strain evidence="2">6D33</strain>
    </source>
</reference>
<dbReference type="KEGG" id="gso:PH603_12145"/>
<evidence type="ECO:0000313" key="2">
    <source>
        <dbReference type="EMBL" id="WCL53287.1"/>
    </source>
</evidence>
<dbReference type="RefSeq" id="WP_289502799.1">
    <property type="nucleotide sequence ID" value="NZ_CP116805.1"/>
</dbReference>
<dbReference type="PANTHER" id="PTHR39193">
    <property type="entry name" value="5-DEOXY-GLUCURONATE ISOMERASE"/>
    <property type="match status" value="1"/>
</dbReference>